<accession>S5DLK0</accession>
<dbReference type="InterPro" id="IPR023393">
    <property type="entry name" value="START-like_dom_sf"/>
</dbReference>
<evidence type="ECO:0000313" key="1">
    <source>
        <dbReference type="EMBL" id="AGQ19739.1"/>
    </source>
</evidence>
<proteinExistence type="predicted"/>
<dbReference type="Pfam" id="PF10604">
    <property type="entry name" value="Polyketide_cyc2"/>
    <property type="match status" value="1"/>
</dbReference>
<dbReference type="Gene3D" id="3.30.530.20">
    <property type="match status" value="1"/>
</dbReference>
<reference evidence="1" key="1">
    <citation type="journal article" date="2013" name="Sci. Rep.">
        <title>Metagenomics uncovers a new group of low GC and ultra-small marine Actinobacteria.</title>
        <authorList>
            <person name="Ghai R."/>
            <person name="Mizuno C.M."/>
            <person name="Picazo A."/>
            <person name="Camacho A."/>
            <person name="Rodriguez-Valera F."/>
        </authorList>
    </citation>
    <scope>NUCLEOTIDE SEQUENCE</scope>
</reference>
<organism evidence="1">
    <name type="scientific">Candidatus Actinomarina minuta</name>
    <dbReference type="NCBI Taxonomy" id="1389454"/>
    <lineage>
        <taxon>Bacteria</taxon>
        <taxon>Bacillati</taxon>
        <taxon>Actinomycetota</taxon>
        <taxon>Actinomycetes</taxon>
        <taxon>Candidatus Actinomarinidae</taxon>
        <taxon>Candidatus Actinomarinales</taxon>
        <taxon>Candidatus Actinomarineae</taxon>
        <taxon>Candidatus Actinomarinaceae</taxon>
        <taxon>Candidatus Actinomarina</taxon>
    </lineage>
</organism>
<dbReference type="AlphaFoldDB" id="S5DLK0"/>
<name>S5DLK0_9ACTN</name>
<dbReference type="CDD" id="cd07812">
    <property type="entry name" value="SRPBCC"/>
    <property type="match status" value="1"/>
</dbReference>
<dbReference type="InterPro" id="IPR019587">
    <property type="entry name" value="Polyketide_cyclase/dehydratase"/>
</dbReference>
<protein>
    <submittedName>
        <fullName evidence="1">MedDCM-OCT-S40-C8-cds16</fullName>
    </submittedName>
</protein>
<sequence length="146" mass="16568">MSKTITVSTTINKPLNEVWDEVSVLKNHTNWMKDAVSIEFLTESTQGINTKMKVLTKVGPIKLFDYMTVTEWVEKKSIGVDHVGIVTGKGKFTLTEIDASKTEFQWEETLKFPIYLAGPIGEFFGAPVLRLIWKNNLQGLKELFND</sequence>
<dbReference type="SUPFAM" id="SSF55961">
    <property type="entry name" value="Bet v1-like"/>
    <property type="match status" value="1"/>
</dbReference>
<dbReference type="EMBL" id="KC811141">
    <property type="protein sequence ID" value="AGQ19739.1"/>
    <property type="molecule type" value="Genomic_DNA"/>
</dbReference>